<dbReference type="EMBL" id="SHMQ01000005">
    <property type="protein sequence ID" value="RZV39893.1"/>
    <property type="molecule type" value="Genomic_DNA"/>
</dbReference>
<sequence>MDREKVDNLRKQIKSLGLDITIEDVMMGGFKKKVEATTCLNVQIKRELFDKYKAMVNDLEGYEINGRELNASVVIHVGFGKL</sequence>
<name>A0A520XFC8_9DELT</name>
<dbReference type="AlphaFoldDB" id="A0A520XFC8"/>
<dbReference type="Proteomes" id="UP000322454">
    <property type="component" value="Unassembled WGS sequence"/>
</dbReference>
<evidence type="ECO:0000313" key="1">
    <source>
        <dbReference type="EMBL" id="RZV39893.1"/>
    </source>
</evidence>
<proteinExistence type="predicted"/>
<protein>
    <submittedName>
        <fullName evidence="1">Uncharacterized protein</fullName>
    </submittedName>
</protein>
<organism evidence="1 2">
    <name type="scientific">Candidatus Acidulodesulfobacterium acidiphilum</name>
    <dbReference type="NCBI Taxonomy" id="2597224"/>
    <lineage>
        <taxon>Bacteria</taxon>
        <taxon>Deltaproteobacteria</taxon>
        <taxon>Candidatus Acidulodesulfobacterales</taxon>
        <taxon>Candidatus Acidulodesulfobacterium</taxon>
    </lineage>
</organism>
<reference evidence="1 2" key="1">
    <citation type="submission" date="2019-01" db="EMBL/GenBank/DDBJ databases">
        <title>Insights into ecological role of a new deltaproteobacterial order Candidatus Sinidesulfobacterales (Sva0485) by metagenomics and metatranscriptomics.</title>
        <authorList>
            <person name="Tan S."/>
            <person name="Liu J."/>
            <person name="Fang Y."/>
            <person name="Hedlund B."/>
            <person name="Lian Z.-H."/>
            <person name="Huang L.-Y."/>
            <person name="Li J.-T."/>
            <person name="Huang L.-N."/>
            <person name="Li W.-J."/>
            <person name="Jiang H.-C."/>
            <person name="Dong H.-L."/>
            <person name="Shu W.-S."/>
        </authorList>
    </citation>
    <scope>NUCLEOTIDE SEQUENCE [LARGE SCALE GENOMIC DNA]</scope>
    <source>
        <strain evidence="1">AP4</strain>
    </source>
</reference>
<evidence type="ECO:0000313" key="2">
    <source>
        <dbReference type="Proteomes" id="UP000322454"/>
    </source>
</evidence>
<gene>
    <name evidence="1" type="ORF">EVJ48_02930</name>
</gene>
<accession>A0A520XFC8</accession>
<comment type="caution">
    <text evidence="1">The sequence shown here is derived from an EMBL/GenBank/DDBJ whole genome shotgun (WGS) entry which is preliminary data.</text>
</comment>